<proteinExistence type="predicted"/>
<feature type="domain" description="Phosphatidic acid phosphatase type 2/haloperoxidase" evidence="2">
    <location>
        <begin position="70"/>
        <end position="185"/>
    </location>
</feature>
<keyword evidence="4" id="KW-1185">Reference proteome</keyword>
<dbReference type="RefSeq" id="WP_273686508.1">
    <property type="nucleotide sequence ID" value="NZ_CP117411.1"/>
</dbReference>
<name>A0ABY7TH35_9SPHN</name>
<accession>A0ABY7TH35</accession>
<reference evidence="3 4" key="1">
    <citation type="submission" date="2023-02" db="EMBL/GenBank/DDBJ databases">
        <title>Genome sequence of Sphingomonas naphthae.</title>
        <authorList>
            <person name="Kim S."/>
            <person name="Heo J."/>
            <person name="Kwon S.-W."/>
        </authorList>
    </citation>
    <scope>NUCLEOTIDE SEQUENCE [LARGE SCALE GENOMIC DNA]</scope>
    <source>
        <strain evidence="3 4">KACC 18716</strain>
    </source>
</reference>
<dbReference type="InterPro" id="IPR036938">
    <property type="entry name" value="PAP2/HPO_sf"/>
</dbReference>
<protein>
    <submittedName>
        <fullName evidence="3">Phosphatase PAP2 family protein</fullName>
    </submittedName>
</protein>
<evidence type="ECO:0000313" key="4">
    <source>
        <dbReference type="Proteomes" id="UP001220395"/>
    </source>
</evidence>
<dbReference type="Gene3D" id="1.20.144.10">
    <property type="entry name" value="Phosphatidic acid phosphatase type 2/haloperoxidase"/>
    <property type="match status" value="1"/>
</dbReference>
<evidence type="ECO:0000313" key="3">
    <source>
        <dbReference type="EMBL" id="WCT72542.1"/>
    </source>
</evidence>
<dbReference type="SUPFAM" id="SSF48317">
    <property type="entry name" value="Acid phosphatase/Vanadium-dependent haloperoxidase"/>
    <property type="match status" value="1"/>
</dbReference>
<organism evidence="3 4">
    <name type="scientific">Sphingomonas naphthae</name>
    <dbReference type="NCBI Taxonomy" id="1813468"/>
    <lineage>
        <taxon>Bacteria</taxon>
        <taxon>Pseudomonadati</taxon>
        <taxon>Pseudomonadota</taxon>
        <taxon>Alphaproteobacteria</taxon>
        <taxon>Sphingomonadales</taxon>
        <taxon>Sphingomonadaceae</taxon>
        <taxon>Sphingomonas</taxon>
    </lineage>
</organism>
<feature type="region of interest" description="Disordered" evidence="1">
    <location>
        <begin position="102"/>
        <end position="122"/>
    </location>
</feature>
<dbReference type="SMART" id="SM00014">
    <property type="entry name" value="acidPPc"/>
    <property type="match status" value="1"/>
</dbReference>
<dbReference type="Proteomes" id="UP001220395">
    <property type="component" value="Chromosome"/>
</dbReference>
<dbReference type="CDD" id="cd01610">
    <property type="entry name" value="PAP2_like"/>
    <property type="match status" value="1"/>
</dbReference>
<gene>
    <name evidence="3" type="ORF">PQ455_12960</name>
</gene>
<sequence length="213" mass="22125">MTRPAKRSKPRKATETVEVAASEKAAPLRRTWFVRATGQLSELADQPPLITICAVTALAGIAFGNRRLASAGARMLTAELIATAAKDAIKARVDRTRPRVVADGGRYRSGKGGTKDSAHSSFPSGHTAGAVAVARAVAREYPAAATPAYAVASGVAAIQVPRSQHYPSDLAVGALIGVAAEAVAYGAERLLARRWPAREVEAPLLLLPAPTGT</sequence>
<dbReference type="PANTHER" id="PTHR14969:SF13">
    <property type="entry name" value="AT30094P"/>
    <property type="match status" value="1"/>
</dbReference>
<evidence type="ECO:0000259" key="2">
    <source>
        <dbReference type="SMART" id="SM00014"/>
    </source>
</evidence>
<dbReference type="InterPro" id="IPR000326">
    <property type="entry name" value="PAP2/HPO"/>
</dbReference>
<dbReference type="EMBL" id="CP117411">
    <property type="protein sequence ID" value="WCT72542.1"/>
    <property type="molecule type" value="Genomic_DNA"/>
</dbReference>
<dbReference type="PANTHER" id="PTHR14969">
    <property type="entry name" value="SPHINGOSINE-1-PHOSPHATE PHOSPHOHYDROLASE"/>
    <property type="match status" value="1"/>
</dbReference>
<evidence type="ECO:0000256" key="1">
    <source>
        <dbReference type="SAM" id="MobiDB-lite"/>
    </source>
</evidence>
<dbReference type="Pfam" id="PF01569">
    <property type="entry name" value="PAP2"/>
    <property type="match status" value="1"/>
</dbReference>